<accession>A0ABV4AQN0</accession>
<gene>
    <name evidence="1" type="ORF">AB7878_09830</name>
</gene>
<reference evidence="1 2" key="1">
    <citation type="submission" date="2024-07" db="EMBL/GenBank/DDBJ databases">
        <title>Molecular mechanisms and environmental adaptations of flagellar loss and biofilm growth of Rhodanobacter under environmental stress.</title>
        <authorList>
            <person name="Chen M."/>
        </authorList>
    </citation>
    <scope>NUCLEOTIDE SEQUENCE [LARGE SCALE GENOMIC DNA]</scope>
    <source>
        <strain evidence="1 2">RS22</strain>
    </source>
</reference>
<dbReference type="EMBL" id="JBGBPY010000001">
    <property type="protein sequence ID" value="MEY2182714.1"/>
    <property type="molecule type" value="Genomic_DNA"/>
</dbReference>
<evidence type="ECO:0000313" key="1">
    <source>
        <dbReference type="EMBL" id="MEY2182714.1"/>
    </source>
</evidence>
<keyword evidence="2" id="KW-1185">Reference proteome</keyword>
<comment type="caution">
    <text evidence="1">The sequence shown here is derived from an EMBL/GenBank/DDBJ whole genome shotgun (WGS) entry which is preliminary data.</text>
</comment>
<sequence>MQVWVPQPIVALGLACVGSTSVAQDGSRTTNLQNVRVTAAQGQYETYVVDLHAGYQLEALVGNTHRQYPQARRAAESSEALRKRVGAPQPLVAVAFDNSSGHGIARQIQLSGPAQGTVAIVNLYCKQAAWEGGHRCRMVFQRLWNQASDHSLASRQVERLPLAVADLHDWAGICQPA</sequence>
<proteinExistence type="predicted"/>
<dbReference type="Proteomes" id="UP001562159">
    <property type="component" value="Unassembled WGS sequence"/>
</dbReference>
<protein>
    <submittedName>
        <fullName evidence="1">Uncharacterized protein</fullName>
    </submittedName>
</protein>
<organism evidence="1 2">
    <name type="scientific">Rhodanobacter humi</name>
    <dbReference type="NCBI Taxonomy" id="1888173"/>
    <lineage>
        <taxon>Bacteria</taxon>
        <taxon>Pseudomonadati</taxon>
        <taxon>Pseudomonadota</taxon>
        <taxon>Gammaproteobacteria</taxon>
        <taxon>Lysobacterales</taxon>
        <taxon>Rhodanobacteraceae</taxon>
        <taxon>Rhodanobacter</taxon>
    </lineage>
</organism>
<evidence type="ECO:0000313" key="2">
    <source>
        <dbReference type="Proteomes" id="UP001562159"/>
    </source>
</evidence>
<name>A0ABV4AQN0_9GAMM</name>